<comment type="caution">
    <text evidence="2">The sequence shown here is derived from an EMBL/GenBank/DDBJ whole genome shotgun (WGS) entry which is preliminary data.</text>
</comment>
<dbReference type="Proteomes" id="UP000639338">
    <property type="component" value="Unassembled WGS sequence"/>
</dbReference>
<evidence type="ECO:0000313" key="2">
    <source>
        <dbReference type="EMBL" id="KAF7990575.1"/>
    </source>
</evidence>
<dbReference type="AlphaFoldDB" id="A0A835CRU2"/>
<evidence type="ECO:0000313" key="3">
    <source>
        <dbReference type="Proteomes" id="UP000639338"/>
    </source>
</evidence>
<proteinExistence type="predicted"/>
<protein>
    <submittedName>
        <fullName evidence="2">Uncharacterized protein</fullName>
    </submittedName>
</protein>
<accession>A0A835CRU2</accession>
<evidence type="ECO:0000256" key="1">
    <source>
        <dbReference type="SAM" id="MobiDB-lite"/>
    </source>
</evidence>
<keyword evidence="3" id="KW-1185">Reference proteome</keyword>
<dbReference type="EMBL" id="JACMRX010000004">
    <property type="protein sequence ID" value="KAF7990575.1"/>
    <property type="molecule type" value="Genomic_DNA"/>
</dbReference>
<reference evidence="2 3" key="1">
    <citation type="submission" date="2020-08" db="EMBL/GenBank/DDBJ databases">
        <title>Aphidius gifuensis genome sequencing and assembly.</title>
        <authorList>
            <person name="Du Z."/>
        </authorList>
    </citation>
    <scope>NUCLEOTIDE SEQUENCE [LARGE SCALE GENOMIC DNA]</scope>
    <source>
        <strain evidence="2">YNYX2018</strain>
        <tissue evidence="2">Adults</tissue>
    </source>
</reference>
<name>A0A835CRU2_APHGI</name>
<feature type="region of interest" description="Disordered" evidence="1">
    <location>
        <begin position="88"/>
        <end position="107"/>
    </location>
</feature>
<sequence>MAGKHQIKVRKWWKHGTTLSKIIIIIKKNSLNYQPNEITKDWDKPTQNSQAKVQKSWEVAVQNKKPNVIEDKTNNSANYSQQTYNRSFSQKTIAQSQQHSGIEETTQETDLEVDQILSALRIGIHTCISYYNNDNKITKRHISLPTLKNQSTDCNLFLDYDNDNKQNDKNIV</sequence>
<feature type="compositionally biased region" description="Polar residues" evidence="1">
    <location>
        <begin position="88"/>
        <end position="104"/>
    </location>
</feature>
<gene>
    <name evidence="2" type="ORF">HCN44_000380</name>
</gene>
<organism evidence="2 3">
    <name type="scientific">Aphidius gifuensis</name>
    <name type="common">Parasitoid wasp</name>
    <dbReference type="NCBI Taxonomy" id="684658"/>
    <lineage>
        <taxon>Eukaryota</taxon>
        <taxon>Metazoa</taxon>
        <taxon>Ecdysozoa</taxon>
        <taxon>Arthropoda</taxon>
        <taxon>Hexapoda</taxon>
        <taxon>Insecta</taxon>
        <taxon>Pterygota</taxon>
        <taxon>Neoptera</taxon>
        <taxon>Endopterygota</taxon>
        <taxon>Hymenoptera</taxon>
        <taxon>Apocrita</taxon>
        <taxon>Ichneumonoidea</taxon>
        <taxon>Braconidae</taxon>
        <taxon>Aphidiinae</taxon>
        <taxon>Aphidius</taxon>
    </lineage>
</organism>